<feature type="active site" description="Proton donor/acceptor" evidence="9">
    <location>
        <position position="387"/>
    </location>
</feature>
<dbReference type="SUPFAM" id="SSF56024">
    <property type="entry name" value="Phospholipase D/nuclease"/>
    <property type="match status" value="2"/>
</dbReference>
<name>S9RCQ9_SCHOY</name>
<dbReference type="RefSeq" id="XP_013019199.1">
    <property type="nucleotide sequence ID" value="XM_013163745.1"/>
</dbReference>
<evidence type="ECO:0000256" key="9">
    <source>
        <dbReference type="PIRSR" id="PIRSR610347-1"/>
    </source>
</evidence>
<dbReference type="PANTHER" id="PTHR12415:SF0">
    <property type="entry name" value="TYROSYL-DNA PHOSPHODIESTERASE 1"/>
    <property type="match status" value="1"/>
</dbReference>
<evidence type="ECO:0000256" key="10">
    <source>
        <dbReference type="PIRSR" id="PIRSR610347-2"/>
    </source>
</evidence>
<evidence type="ECO:0000256" key="2">
    <source>
        <dbReference type="ARBA" id="ARBA00010205"/>
    </source>
</evidence>
<reference evidence="12 13" key="1">
    <citation type="journal article" date="2011" name="Science">
        <title>Comparative functional genomics of the fission yeasts.</title>
        <authorList>
            <person name="Rhind N."/>
            <person name="Chen Z."/>
            <person name="Yassour M."/>
            <person name="Thompson D.A."/>
            <person name="Haas B.J."/>
            <person name="Habib N."/>
            <person name="Wapinski I."/>
            <person name="Roy S."/>
            <person name="Lin M.F."/>
            <person name="Heiman D.I."/>
            <person name="Young S.K."/>
            <person name="Furuya K."/>
            <person name="Guo Y."/>
            <person name="Pidoux A."/>
            <person name="Chen H.M."/>
            <person name="Robbertse B."/>
            <person name="Goldberg J.M."/>
            <person name="Aoki K."/>
            <person name="Bayne E.H."/>
            <person name="Berlin A.M."/>
            <person name="Desjardins C.A."/>
            <person name="Dobbs E."/>
            <person name="Dukaj L."/>
            <person name="Fan L."/>
            <person name="FitzGerald M.G."/>
            <person name="French C."/>
            <person name="Gujja S."/>
            <person name="Hansen K."/>
            <person name="Keifenheim D."/>
            <person name="Levin J.Z."/>
            <person name="Mosher R.A."/>
            <person name="Mueller C.A."/>
            <person name="Pfiffner J."/>
            <person name="Priest M."/>
            <person name="Russ C."/>
            <person name="Smialowska A."/>
            <person name="Swoboda P."/>
            <person name="Sykes S.M."/>
            <person name="Vaughn M."/>
            <person name="Vengrova S."/>
            <person name="Yoder R."/>
            <person name="Zeng Q."/>
            <person name="Allshire R."/>
            <person name="Baulcombe D."/>
            <person name="Birren B.W."/>
            <person name="Brown W."/>
            <person name="Ekwall K."/>
            <person name="Kellis M."/>
            <person name="Leatherwood J."/>
            <person name="Levin H."/>
            <person name="Margalit H."/>
            <person name="Martienssen R."/>
            <person name="Nieduszynski C.A."/>
            <person name="Spatafora J.W."/>
            <person name="Friedman N."/>
            <person name="Dalgaard J.Z."/>
            <person name="Baumann P."/>
            <person name="Niki H."/>
            <person name="Regev A."/>
            <person name="Nusbaum C."/>
        </authorList>
    </citation>
    <scope>NUCLEOTIDE SEQUENCE [LARGE SCALE GENOMIC DNA]</scope>
    <source>
        <strain evidence="13">yFS286</strain>
    </source>
</reference>
<organism evidence="12 13">
    <name type="scientific">Schizosaccharomyces octosporus (strain yFS286)</name>
    <name type="common">Fission yeast</name>
    <name type="synonym">Octosporomyces octosporus</name>
    <dbReference type="NCBI Taxonomy" id="483514"/>
    <lineage>
        <taxon>Eukaryota</taxon>
        <taxon>Fungi</taxon>
        <taxon>Dikarya</taxon>
        <taxon>Ascomycota</taxon>
        <taxon>Taphrinomycotina</taxon>
        <taxon>Schizosaccharomycetes</taxon>
        <taxon>Schizosaccharomycetales</taxon>
        <taxon>Schizosaccharomycetaceae</taxon>
        <taxon>Schizosaccharomyces</taxon>
    </lineage>
</organism>
<feature type="site" description="Interaction with DNA" evidence="11">
    <location>
        <position position="412"/>
    </location>
</feature>
<dbReference type="HOGENOM" id="CLU_010413_2_0_1"/>
<proteinExistence type="inferred from homology"/>
<evidence type="ECO:0000256" key="3">
    <source>
        <dbReference type="ARBA" id="ARBA00022722"/>
    </source>
</evidence>
<evidence type="ECO:0000256" key="1">
    <source>
        <dbReference type="ARBA" id="ARBA00004123"/>
    </source>
</evidence>
<dbReference type="AlphaFoldDB" id="S9RCQ9"/>
<dbReference type="Proteomes" id="UP000016088">
    <property type="component" value="Unassembled WGS sequence"/>
</dbReference>
<dbReference type="Gene3D" id="3.30.870.10">
    <property type="entry name" value="Endonuclease Chain A"/>
    <property type="match status" value="2"/>
</dbReference>
<dbReference type="Pfam" id="PF06087">
    <property type="entry name" value="Tyr-DNA_phospho"/>
    <property type="match status" value="1"/>
</dbReference>
<dbReference type="GO" id="GO:0003697">
    <property type="term" value="F:single-stranded DNA binding"/>
    <property type="evidence" value="ECO:0007669"/>
    <property type="project" value="TreeGrafter"/>
</dbReference>
<keyword evidence="7" id="KW-0234">DNA repair</keyword>
<dbReference type="EMBL" id="KE503207">
    <property type="protein sequence ID" value="EPX71899.1"/>
    <property type="molecule type" value="Genomic_DNA"/>
</dbReference>
<dbReference type="GO" id="GO:0006284">
    <property type="term" value="P:base-excision repair"/>
    <property type="evidence" value="ECO:0007669"/>
    <property type="project" value="EnsemblFungi"/>
</dbReference>
<keyword evidence="3" id="KW-0540">Nuclease</keyword>
<comment type="similarity">
    <text evidence="2">Belongs to the tyrosyl-DNA phosphodiesterase family.</text>
</comment>
<evidence type="ECO:0000256" key="7">
    <source>
        <dbReference type="ARBA" id="ARBA00023204"/>
    </source>
</evidence>
<evidence type="ECO:0000313" key="13">
    <source>
        <dbReference type="Proteomes" id="UP000016088"/>
    </source>
</evidence>
<dbReference type="InterPro" id="IPR010347">
    <property type="entry name" value="Tdp1"/>
</dbReference>
<keyword evidence="6" id="KW-0269">Exonuclease</keyword>
<dbReference type="GO" id="GO:0003690">
    <property type="term" value="F:double-stranded DNA binding"/>
    <property type="evidence" value="ECO:0007669"/>
    <property type="project" value="TreeGrafter"/>
</dbReference>
<comment type="subcellular location">
    <subcellularLocation>
        <location evidence="1">Nucleus</location>
    </subcellularLocation>
</comment>
<evidence type="ECO:0000313" key="12">
    <source>
        <dbReference type="EMBL" id="EPX71899.1"/>
    </source>
</evidence>
<dbReference type="GO" id="GO:0106334">
    <property type="term" value="F:3'-deoxyribose phosphate lyase activity"/>
    <property type="evidence" value="ECO:0007669"/>
    <property type="project" value="EnsemblFungi"/>
</dbReference>
<keyword evidence="4" id="KW-0227">DNA damage</keyword>
<dbReference type="VEuPathDB" id="FungiDB:SOCG_03835"/>
<dbReference type="PANTHER" id="PTHR12415">
    <property type="entry name" value="TYROSYL-DNA PHOSPHODIESTERASE 1"/>
    <property type="match status" value="1"/>
</dbReference>
<dbReference type="OMA" id="PLIKECW"/>
<accession>S9RCQ9</accession>
<dbReference type="GO" id="GO:0004527">
    <property type="term" value="F:exonuclease activity"/>
    <property type="evidence" value="ECO:0007669"/>
    <property type="project" value="UniProtKB-KW"/>
</dbReference>
<dbReference type="GO" id="GO:0006265">
    <property type="term" value="P:DNA topological change"/>
    <property type="evidence" value="ECO:0007669"/>
    <property type="project" value="EnsemblFungi"/>
</dbReference>
<evidence type="ECO:0000256" key="11">
    <source>
        <dbReference type="PIRSR" id="PIRSR610347-3"/>
    </source>
</evidence>
<dbReference type="GO" id="GO:0017005">
    <property type="term" value="F:3'-tyrosyl-DNA phosphodiesterase activity"/>
    <property type="evidence" value="ECO:0007669"/>
    <property type="project" value="EnsemblFungi"/>
</dbReference>
<dbReference type="GeneID" id="25032803"/>
<dbReference type="eggNOG" id="KOG2031">
    <property type="taxonomic scope" value="Eukaryota"/>
</dbReference>
<evidence type="ECO:0000256" key="8">
    <source>
        <dbReference type="ARBA" id="ARBA00023242"/>
    </source>
</evidence>
<feature type="binding site" evidence="10">
    <location>
        <position position="124"/>
    </location>
    <ligand>
        <name>substrate</name>
    </ligand>
</feature>
<evidence type="ECO:0000256" key="5">
    <source>
        <dbReference type="ARBA" id="ARBA00022801"/>
    </source>
</evidence>
<evidence type="ECO:0000256" key="4">
    <source>
        <dbReference type="ARBA" id="ARBA00022763"/>
    </source>
</evidence>
<feature type="binding site" evidence="10">
    <location>
        <position position="389"/>
    </location>
    <ligand>
        <name>substrate</name>
    </ligand>
</feature>
<evidence type="ECO:0000256" key="6">
    <source>
        <dbReference type="ARBA" id="ARBA00022839"/>
    </source>
</evidence>
<dbReference type="OrthoDB" id="47785at2759"/>
<sequence length="531" mass="60995">MSRLGTYKRKGSPEESIPTIDSPIYLNQIASLPKEENVHCLSLKQLIGSPQLKQTWQFNFCVDLNFILENIHPKVFRTVDIRITHGYDKTSDSLARLTAQKEHCPIHVHLYSVYVPMWGTHHSKIMINFFEDESCQIVIHTANMVEPDWIGMSQAIYKTPLLFPKSRGTPSVSTVPVDEEDTLRKKMKSDVEIVDVDAETDDESPLESEMNSIGQQFQEDFLNYLSNYNHTKELINKLKDYDFSNVRAVFLGSIPGKFMGDKETQWGLGRLKHVLREAEKKENKKGKRFLDTDVCVSQCSSMGSFGPKQDYLEELMEAFHCKRNQWKFIFPTVGQIQQSMLGWQSGSSIHFNILGKTSMEQVEDLRRNHNLYKWGSMKAGRERIAPHIKTYLRLNESGDRIRWALVTSANLSKPAWGTMEGKGVKSKTARGLRIKSYEAGVLFFPQLFENSGGTNSPICSMVPTYKTNSPEPVIRSTKENLDNPKSQLQIGFRMCWDFPPKEYALNDEIWSPVVPRKDKDWLGYTWPPTWT</sequence>
<protein>
    <submittedName>
        <fullName evidence="12">Tyrosyl-DNA phosphodiesterase Tdp1</fullName>
    </submittedName>
</protein>
<dbReference type="GO" id="GO:0005634">
    <property type="term" value="C:nucleus"/>
    <property type="evidence" value="ECO:0007669"/>
    <property type="project" value="UniProtKB-SubCell"/>
</dbReference>
<keyword evidence="5" id="KW-0378">Hydrolase</keyword>
<gene>
    <name evidence="12" type="ORF">SOCG_03835</name>
</gene>
<feature type="active site" description="Nucleophile" evidence="9">
    <location>
        <position position="122"/>
    </location>
</feature>
<keyword evidence="13" id="KW-1185">Reference proteome</keyword>
<keyword evidence="8" id="KW-0539">Nucleus</keyword>